<organism evidence="7 8">
    <name type="scientific">Heterodermia speciosa</name>
    <dbReference type="NCBI Taxonomy" id="116794"/>
    <lineage>
        <taxon>Eukaryota</taxon>
        <taxon>Fungi</taxon>
        <taxon>Dikarya</taxon>
        <taxon>Ascomycota</taxon>
        <taxon>Pezizomycotina</taxon>
        <taxon>Lecanoromycetes</taxon>
        <taxon>OSLEUM clade</taxon>
        <taxon>Lecanoromycetidae</taxon>
        <taxon>Caliciales</taxon>
        <taxon>Physciaceae</taxon>
        <taxon>Heterodermia</taxon>
    </lineage>
</organism>
<dbReference type="Gene3D" id="3.30.40.10">
    <property type="entry name" value="Zinc/RING finger domain, C3HC4 (zinc finger)"/>
    <property type="match status" value="1"/>
</dbReference>
<dbReference type="InterPro" id="IPR017455">
    <property type="entry name" value="Znf_FYVE-rel"/>
</dbReference>
<dbReference type="SUPFAM" id="SSF57903">
    <property type="entry name" value="FYVE/PHD zinc finger"/>
    <property type="match status" value="1"/>
</dbReference>
<accession>A0A8H3II42</accession>
<evidence type="ECO:0000256" key="5">
    <source>
        <dbReference type="SAM" id="MobiDB-lite"/>
    </source>
</evidence>
<dbReference type="PANTHER" id="PTHR23164:SF30">
    <property type="entry name" value="EARLY ENDOSOME ANTIGEN 1"/>
    <property type="match status" value="1"/>
</dbReference>
<evidence type="ECO:0000256" key="3">
    <source>
        <dbReference type="ARBA" id="ARBA00022833"/>
    </source>
</evidence>
<feature type="region of interest" description="Disordered" evidence="5">
    <location>
        <begin position="1"/>
        <end position="150"/>
    </location>
</feature>
<sequence length="269" mass="29625">MATSAPSSQFYTTPPNSHPNTQGPLHAPPQYSPVNSALATPMNQSPSSPSNNAMFPNFPLGTRQLRGPKSPMYVPAVLRPTERPPRSSPLTPPRSLHGSTDSLEGAESARPVSRRSATDGKKDKKLGQVVEDDPIPTDDLAPVTGPPTREHWKPDTNAIICDAPVCQKAFSLFERRHHCRHCGHVFCSAHSYWRIPLDQDADYHPKGAQVRSCQHCFNQFRKWKSARISNSIHEQLASTPNTPIKGAPGSSNQKIVASSVPRDWNWSTF</sequence>
<evidence type="ECO:0000256" key="1">
    <source>
        <dbReference type="ARBA" id="ARBA00022723"/>
    </source>
</evidence>
<dbReference type="EMBL" id="CAJPDS010000049">
    <property type="protein sequence ID" value="CAF9928867.1"/>
    <property type="molecule type" value="Genomic_DNA"/>
</dbReference>
<dbReference type="SMART" id="SM00064">
    <property type="entry name" value="FYVE"/>
    <property type="match status" value="1"/>
</dbReference>
<feature type="domain" description="FYVE-type" evidence="6">
    <location>
        <begin position="166"/>
        <end position="221"/>
    </location>
</feature>
<dbReference type="InterPro" id="IPR013083">
    <property type="entry name" value="Znf_RING/FYVE/PHD"/>
</dbReference>
<protein>
    <recommendedName>
        <fullName evidence="6">FYVE-type domain-containing protein</fullName>
    </recommendedName>
</protein>
<feature type="compositionally biased region" description="Polar residues" evidence="5">
    <location>
        <begin position="32"/>
        <end position="44"/>
    </location>
</feature>
<dbReference type="GO" id="GO:0008270">
    <property type="term" value="F:zinc ion binding"/>
    <property type="evidence" value="ECO:0007669"/>
    <property type="project" value="UniProtKB-KW"/>
</dbReference>
<feature type="region of interest" description="Disordered" evidence="5">
    <location>
        <begin position="236"/>
        <end position="256"/>
    </location>
</feature>
<proteinExistence type="predicted"/>
<comment type="caution">
    <text evidence="7">The sequence shown here is derived from an EMBL/GenBank/DDBJ whole genome shotgun (WGS) entry which is preliminary data.</text>
</comment>
<evidence type="ECO:0000256" key="2">
    <source>
        <dbReference type="ARBA" id="ARBA00022771"/>
    </source>
</evidence>
<reference evidence="7" key="1">
    <citation type="submission" date="2021-03" db="EMBL/GenBank/DDBJ databases">
        <authorList>
            <person name="Tagirdzhanova G."/>
        </authorList>
    </citation>
    <scope>NUCLEOTIDE SEQUENCE</scope>
</reference>
<name>A0A8H3II42_9LECA</name>
<evidence type="ECO:0000259" key="6">
    <source>
        <dbReference type="PROSITE" id="PS50178"/>
    </source>
</evidence>
<dbReference type="OrthoDB" id="10018316at2759"/>
<dbReference type="PROSITE" id="PS50178">
    <property type="entry name" value="ZF_FYVE"/>
    <property type="match status" value="1"/>
</dbReference>
<evidence type="ECO:0000256" key="4">
    <source>
        <dbReference type="PROSITE-ProRule" id="PRU00091"/>
    </source>
</evidence>
<evidence type="ECO:0000313" key="8">
    <source>
        <dbReference type="Proteomes" id="UP000664521"/>
    </source>
</evidence>
<dbReference type="PANTHER" id="PTHR23164">
    <property type="entry name" value="EARLY ENDOSOME ANTIGEN 1"/>
    <property type="match status" value="1"/>
</dbReference>
<dbReference type="Pfam" id="PF01363">
    <property type="entry name" value="FYVE"/>
    <property type="match status" value="1"/>
</dbReference>
<keyword evidence="8" id="KW-1185">Reference proteome</keyword>
<feature type="compositionally biased region" description="Polar residues" evidence="5">
    <location>
        <begin position="1"/>
        <end position="23"/>
    </location>
</feature>
<evidence type="ECO:0000313" key="7">
    <source>
        <dbReference type="EMBL" id="CAF9928867.1"/>
    </source>
</evidence>
<keyword evidence="2 4" id="KW-0863">Zinc-finger</keyword>
<dbReference type="InterPro" id="IPR000306">
    <property type="entry name" value="Znf_FYVE"/>
</dbReference>
<feature type="compositionally biased region" description="Basic and acidic residues" evidence="5">
    <location>
        <begin position="116"/>
        <end position="126"/>
    </location>
</feature>
<keyword evidence="3" id="KW-0862">Zinc</keyword>
<dbReference type="CDD" id="cd15760">
    <property type="entry name" value="FYVE_scVPS27p_like"/>
    <property type="match status" value="1"/>
</dbReference>
<dbReference type="AlphaFoldDB" id="A0A8H3II42"/>
<dbReference type="Proteomes" id="UP000664521">
    <property type="component" value="Unassembled WGS sequence"/>
</dbReference>
<gene>
    <name evidence="7" type="ORF">HETSPECPRED_006961</name>
</gene>
<keyword evidence="1" id="KW-0479">Metal-binding</keyword>
<dbReference type="InterPro" id="IPR011011">
    <property type="entry name" value="Znf_FYVE_PHD"/>
</dbReference>